<keyword evidence="2" id="KW-1185">Reference proteome</keyword>
<sequence length="59" mass="6157">MLNARIPTPPVNVSASMSLLDGLSVSPNTVDAWPENDTMAARTLPPIGSMLTTSLTSCL</sequence>
<gene>
    <name evidence="1" type="ORF">NP493_419g03026</name>
</gene>
<dbReference type="AlphaFoldDB" id="A0AAD9L1D5"/>
<protein>
    <submittedName>
        <fullName evidence="1">Uncharacterized protein</fullName>
    </submittedName>
</protein>
<evidence type="ECO:0000313" key="1">
    <source>
        <dbReference type="EMBL" id="KAK2180947.1"/>
    </source>
</evidence>
<comment type="caution">
    <text evidence="1">The sequence shown here is derived from an EMBL/GenBank/DDBJ whole genome shotgun (WGS) entry which is preliminary data.</text>
</comment>
<reference evidence="1" key="1">
    <citation type="journal article" date="2023" name="Mol. Biol. Evol.">
        <title>Third-Generation Sequencing Reveals the Adaptive Role of the Epigenome in Three Deep-Sea Polychaetes.</title>
        <authorList>
            <person name="Perez M."/>
            <person name="Aroh O."/>
            <person name="Sun Y."/>
            <person name="Lan Y."/>
            <person name="Juniper S.K."/>
            <person name="Young C.R."/>
            <person name="Angers B."/>
            <person name="Qian P.Y."/>
        </authorList>
    </citation>
    <scope>NUCLEOTIDE SEQUENCE</scope>
    <source>
        <strain evidence="1">R07B-5</strain>
    </source>
</reference>
<evidence type="ECO:0000313" key="2">
    <source>
        <dbReference type="Proteomes" id="UP001209878"/>
    </source>
</evidence>
<name>A0AAD9L1D5_RIDPI</name>
<dbReference type="EMBL" id="JAODUO010000419">
    <property type="protein sequence ID" value="KAK2180947.1"/>
    <property type="molecule type" value="Genomic_DNA"/>
</dbReference>
<organism evidence="1 2">
    <name type="scientific">Ridgeia piscesae</name>
    <name type="common">Tubeworm</name>
    <dbReference type="NCBI Taxonomy" id="27915"/>
    <lineage>
        <taxon>Eukaryota</taxon>
        <taxon>Metazoa</taxon>
        <taxon>Spiralia</taxon>
        <taxon>Lophotrochozoa</taxon>
        <taxon>Annelida</taxon>
        <taxon>Polychaeta</taxon>
        <taxon>Sedentaria</taxon>
        <taxon>Canalipalpata</taxon>
        <taxon>Sabellida</taxon>
        <taxon>Siboglinidae</taxon>
        <taxon>Ridgeia</taxon>
    </lineage>
</organism>
<accession>A0AAD9L1D5</accession>
<dbReference type="Proteomes" id="UP001209878">
    <property type="component" value="Unassembled WGS sequence"/>
</dbReference>
<proteinExistence type="predicted"/>